<dbReference type="EMBL" id="KI392493">
    <property type="protein sequence ID" value="ERN15981.1"/>
    <property type="molecule type" value="Genomic_DNA"/>
</dbReference>
<sequence>MAGRMAVNVVESGDGEPVEAIWPKRDTASSCREARTKPEIMKWAKVEETKRFWAWPVTVAMACRARPGDGHGSSVHALMAKAKV</sequence>
<protein>
    <submittedName>
        <fullName evidence="1">Uncharacterized protein</fullName>
    </submittedName>
</protein>
<organism evidence="1 2">
    <name type="scientific">Amborella trichopoda</name>
    <dbReference type="NCBI Taxonomy" id="13333"/>
    <lineage>
        <taxon>Eukaryota</taxon>
        <taxon>Viridiplantae</taxon>
        <taxon>Streptophyta</taxon>
        <taxon>Embryophyta</taxon>
        <taxon>Tracheophyta</taxon>
        <taxon>Spermatophyta</taxon>
        <taxon>Magnoliopsida</taxon>
        <taxon>Amborellales</taxon>
        <taxon>Amborellaceae</taxon>
        <taxon>Amborella</taxon>
    </lineage>
</organism>
<accession>U5CRX6</accession>
<dbReference type="AlphaFoldDB" id="U5CRX6"/>
<proteinExistence type="predicted"/>
<dbReference type="HOGENOM" id="CLU_2530528_0_0_1"/>
<dbReference type="Proteomes" id="UP000017836">
    <property type="component" value="Unassembled WGS sequence"/>
</dbReference>
<evidence type="ECO:0000313" key="1">
    <source>
        <dbReference type="EMBL" id="ERN15981.1"/>
    </source>
</evidence>
<reference evidence="2" key="1">
    <citation type="journal article" date="2013" name="Science">
        <title>The Amborella genome and the evolution of flowering plants.</title>
        <authorList>
            <consortium name="Amborella Genome Project"/>
        </authorList>
    </citation>
    <scope>NUCLEOTIDE SEQUENCE [LARGE SCALE GENOMIC DNA]</scope>
</reference>
<gene>
    <name evidence="1" type="ORF">AMTR_s00175p00063840</name>
</gene>
<dbReference type="Gramene" id="ERN15981">
    <property type="protein sequence ID" value="ERN15981"/>
    <property type="gene ID" value="AMTR_s00175p00063840"/>
</dbReference>
<evidence type="ECO:0000313" key="2">
    <source>
        <dbReference type="Proteomes" id="UP000017836"/>
    </source>
</evidence>
<keyword evidence="2" id="KW-1185">Reference proteome</keyword>
<name>U5CRX6_AMBTC</name>